<dbReference type="AlphaFoldDB" id="A0A545TDY6"/>
<evidence type="ECO:0000313" key="1">
    <source>
        <dbReference type="EMBL" id="TQV75435.1"/>
    </source>
</evidence>
<dbReference type="GO" id="GO:0008168">
    <property type="term" value="F:methyltransferase activity"/>
    <property type="evidence" value="ECO:0007669"/>
    <property type="project" value="UniProtKB-KW"/>
</dbReference>
<dbReference type="SUPFAM" id="SSF53335">
    <property type="entry name" value="S-adenosyl-L-methionine-dependent methyltransferases"/>
    <property type="match status" value="1"/>
</dbReference>
<name>A0A545TDY6_9GAMM</name>
<comment type="caution">
    <text evidence="1">The sequence shown here is derived from an EMBL/GenBank/DDBJ whole genome shotgun (WGS) entry which is preliminary data.</text>
</comment>
<dbReference type="EMBL" id="VIKR01000002">
    <property type="protein sequence ID" value="TQV75435.1"/>
    <property type="molecule type" value="Genomic_DNA"/>
</dbReference>
<organism evidence="1 2">
    <name type="scientific">Aliikangiella marina</name>
    <dbReference type="NCBI Taxonomy" id="1712262"/>
    <lineage>
        <taxon>Bacteria</taxon>
        <taxon>Pseudomonadati</taxon>
        <taxon>Pseudomonadota</taxon>
        <taxon>Gammaproteobacteria</taxon>
        <taxon>Oceanospirillales</taxon>
        <taxon>Pleioneaceae</taxon>
        <taxon>Aliikangiella</taxon>
    </lineage>
</organism>
<sequence>MSVNKDLKKDSWKAYWDTGATESCLGGQGGYSGIIKETWLAFFESFEDTSMSLLDVATGSGAIANIALEARKNCKAETKILGIDASSITSDRKTTDNVSFELRGDSPVESFQFEENEFNVITSQYGIEYSDWSKAIARISNLLASAGRGLFVCHTQNSFVKQRVQLQLNQAKEIKQSKIFNLAQDFVKVILRGTSDIKSHKAFDNADRRLRSAFTKLNKKLESDNDNILLAETLKALDMFLAQMNKFGPKVTLERLENAEQALQFNIIRLKDFLDSILSDESQKALIECLKNNQLEIVSIKELEQNAHNVGTAIEFKKVV</sequence>
<keyword evidence="2" id="KW-1185">Reference proteome</keyword>
<dbReference type="Pfam" id="PF13489">
    <property type="entry name" value="Methyltransf_23"/>
    <property type="match status" value="1"/>
</dbReference>
<keyword evidence="1" id="KW-0808">Transferase</keyword>
<evidence type="ECO:0000313" key="2">
    <source>
        <dbReference type="Proteomes" id="UP000317839"/>
    </source>
</evidence>
<dbReference type="GO" id="GO:0032259">
    <property type="term" value="P:methylation"/>
    <property type="evidence" value="ECO:0007669"/>
    <property type="project" value="UniProtKB-KW"/>
</dbReference>
<reference evidence="1 2" key="1">
    <citation type="submission" date="2019-06" db="EMBL/GenBank/DDBJ databases">
        <title>Draft genome of Aliikangiella marina GYP-15.</title>
        <authorList>
            <person name="Wang G."/>
        </authorList>
    </citation>
    <scope>NUCLEOTIDE SEQUENCE [LARGE SCALE GENOMIC DNA]</scope>
    <source>
        <strain evidence="1 2">GYP-15</strain>
    </source>
</reference>
<protein>
    <submittedName>
        <fullName evidence="1">Class I SAM-dependent methyltransferase</fullName>
    </submittedName>
</protein>
<dbReference type="OrthoDB" id="5974463at2"/>
<keyword evidence="1" id="KW-0489">Methyltransferase</keyword>
<dbReference type="InterPro" id="IPR029063">
    <property type="entry name" value="SAM-dependent_MTases_sf"/>
</dbReference>
<proteinExistence type="predicted"/>
<gene>
    <name evidence="1" type="ORF">FLL45_10970</name>
</gene>
<accession>A0A545TDY6</accession>
<dbReference type="Gene3D" id="3.40.50.150">
    <property type="entry name" value="Vaccinia Virus protein VP39"/>
    <property type="match status" value="1"/>
</dbReference>
<dbReference type="Proteomes" id="UP000317839">
    <property type="component" value="Unassembled WGS sequence"/>
</dbReference>